<accession>A0A382SBX6</accession>
<name>A0A382SBX6_9ZZZZ</name>
<proteinExistence type="predicted"/>
<protein>
    <submittedName>
        <fullName evidence="1">Uncharacterized protein</fullName>
    </submittedName>
</protein>
<dbReference type="EMBL" id="UINC01127928">
    <property type="protein sequence ID" value="SVD07366.1"/>
    <property type="molecule type" value="Genomic_DNA"/>
</dbReference>
<reference evidence="1" key="1">
    <citation type="submission" date="2018-05" db="EMBL/GenBank/DDBJ databases">
        <authorList>
            <person name="Lanie J.A."/>
            <person name="Ng W.-L."/>
            <person name="Kazmierczak K.M."/>
            <person name="Andrzejewski T.M."/>
            <person name="Davidsen T.M."/>
            <person name="Wayne K.J."/>
            <person name="Tettelin H."/>
            <person name="Glass J.I."/>
            <person name="Rusch D."/>
            <person name="Podicherti R."/>
            <person name="Tsui H.-C.T."/>
            <person name="Winkler M.E."/>
        </authorList>
    </citation>
    <scope>NUCLEOTIDE SEQUENCE</scope>
</reference>
<organism evidence="1">
    <name type="scientific">marine metagenome</name>
    <dbReference type="NCBI Taxonomy" id="408172"/>
    <lineage>
        <taxon>unclassified sequences</taxon>
        <taxon>metagenomes</taxon>
        <taxon>ecological metagenomes</taxon>
    </lineage>
</organism>
<dbReference type="AlphaFoldDB" id="A0A382SBX6"/>
<sequence length="167" mass="18252">MYYKVIILSVLVALTSIPIFSTDVFGHGLGADQAPPISFAGMQVTVSTIMNPSDITVGEVDSANLQIRFFDQSTDTNLESVTYRVDIFQAGELLAREWFYDKDGELNVEIRPKSGCSEEKLWMCTITYGDIEPISGGLQERGTGVPVIMGPIFTKGGLYNINVTIDG</sequence>
<evidence type="ECO:0000313" key="1">
    <source>
        <dbReference type="EMBL" id="SVD07366.1"/>
    </source>
</evidence>
<feature type="non-terminal residue" evidence="1">
    <location>
        <position position="167"/>
    </location>
</feature>
<gene>
    <name evidence="1" type="ORF">METZ01_LOCUS360220</name>
</gene>